<proteinExistence type="predicted"/>
<reference evidence="1 2" key="1">
    <citation type="submission" date="2016-11" db="EMBL/GenBank/DDBJ databases">
        <title>The macronuclear genome of Stentor coeruleus: a giant cell with tiny introns.</title>
        <authorList>
            <person name="Slabodnick M."/>
            <person name="Ruby J.G."/>
            <person name="Reiff S.B."/>
            <person name="Swart E.C."/>
            <person name="Gosai S."/>
            <person name="Prabakaran S."/>
            <person name="Witkowska E."/>
            <person name="Larue G.E."/>
            <person name="Fisher S."/>
            <person name="Freeman R.M."/>
            <person name="Gunawardena J."/>
            <person name="Chu W."/>
            <person name="Stover N.A."/>
            <person name="Gregory B.D."/>
            <person name="Nowacki M."/>
            <person name="Derisi J."/>
            <person name="Roy S.W."/>
            <person name="Marshall W.F."/>
            <person name="Sood P."/>
        </authorList>
    </citation>
    <scope>NUCLEOTIDE SEQUENCE [LARGE SCALE GENOMIC DNA]</scope>
    <source>
        <strain evidence="1">WM001</strain>
    </source>
</reference>
<protein>
    <recommendedName>
        <fullName evidence="3">IBB domain-containing protein</fullName>
    </recommendedName>
</protein>
<keyword evidence="2" id="KW-1185">Reference proteome</keyword>
<sequence>MCDTMSKIEMKKQGFLKTYDKKSLKIQQESRAVKLRKEKRMEFIKKRRINDSMPGNNAEFRIPKEAICKFLIEKYPQLGDEGFPSIKKIDILVEEIKNTQNYDDLSYALESLKVIYGKNMTMPNNYIFTDEFIDIFISLLNSDFIRGKILILAILANTFASKSKIMDKFICNFS</sequence>
<comment type="caution">
    <text evidence="1">The sequence shown here is derived from an EMBL/GenBank/DDBJ whole genome shotgun (WGS) entry which is preliminary data.</text>
</comment>
<accession>A0A1R2B671</accession>
<evidence type="ECO:0008006" key="3">
    <source>
        <dbReference type="Google" id="ProtNLM"/>
    </source>
</evidence>
<dbReference type="SUPFAM" id="SSF48371">
    <property type="entry name" value="ARM repeat"/>
    <property type="match status" value="1"/>
</dbReference>
<dbReference type="AlphaFoldDB" id="A0A1R2B671"/>
<dbReference type="EMBL" id="MPUH01000914">
    <property type="protein sequence ID" value="OMJ72284.1"/>
    <property type="molecule type" value="Genomic_DNA"/>
</dbReference>
<dbReference type="InterPro" id="IPR016024">
    <property type="entry name" value="ARM-type_fold"/>
</dbReference>
<evidence type="ECO:0000313" key="1">
    <source>
        <dbReference type="EMBL" id="OMJ72284.1"/>
    </source>
</evidence>
<gene>
    <name evidence="1" type="ORF">SteCoe_29305</name>
</gene>
<name>A0A1R2B671_9CILI</name>
<dbReference type="Proteomes" id="UP000187209">
    <property type="component" value="Unassembled WGS sequence"/>
</dbReference>
<organism evidence="1 2">
    <name type="scientific">Stentor coeruleus</name>
    <dbReference type="NCBI Taxonomy" id="5963"/>
    <lineage>
        <taxon>Eukaryota</taxon>
        <taxon>Sar</taxon>
        <taxon>Alveolata</taxon>
        <taxon>Ciliophora</taxon>
        <taxon>Postciliodesmatophora</taxon>
        <taxon>Heterotrichea</taxon>
        <taxon>Heterotrichida</taxon>
        <taxon>Stentoridae</taxon>
        <taxon>Stentor</taxon>
    </lineage>
</organism>
<evidence type="ECO:0000313" key="2">
    <source>
        <dbReference type="Proteomes" id="UP000187209"/>
    </source>
</evidence>